<dbReference type="PRINTS" id="PR00081">
    <property type="entry name" value="GDHRDH"/>
</dbReference>
<evidence type="ECO:0000313" key="2">
    <source>
        <dbReference type="EnsemblMetazoa" id="XP_782726"/>
    </source>
</evidence>
<dbReference type="SUPFAM" id="SSF51735">
    <property type="entry name" value="NAD(P)-binding Rossmann-fold domains"/>
    <property type="match status" value="1"/>
</dbReference>
<reference evidence="3" key="1">
    <citation type="submission" date="2015-02" db="EMBL/GenBank/DDBJ databases">
        <title>Genome sequencing for Strongylocentrotus purpuratus.</title>
        <authorList>
            <person name="Murali S."/>
            <person name="Liu Y."/>
            <person name="Vee V."/>
            <person name="English A."/>
            <person name="Wang M."/>
            <person name="Skinner E."/>
            <person name="Han Y."/>
            <person name="Muzny D.M."/>
            <person name="Worley K.C."/>
            <person name="Gibbs R.A."/>
        </authorList>
    </citation>
    <scope>NUCLEOTIDE SEQUENCE</scope>
</reference>
<dbReference type="PANTHER" id="PTHR43313">
    <property type="entry name" value="SHORT-CHAIN DEHYDROGENASE/REDUCTASE FAMILY 9C"/>
    <property type="match status" value="1"/>
</dbReference>
<dbReference type="AlphaFoldDB" id="A0A7M7RDM4"/>
<accession>A0A7M7RDM4</accession>
<dbReference type="InterPro" id="IPR036291">
    <property type="entry name" value="NAD(P)-bd_dom_sf"/>
</dbReference>
<dbReference type="GO" id="GO:0008202">
    <property type="term" value="P:steroid metabolic process"/>
    <property type="evidence" value="ECO:0000318"/>
    <property type="project" value="GO_Central"/>
</dbReference>
<dbReference type="OMA" id="FRWYQER"/>
<dbReference type="FunCoup" id="A0A7M7RDM4">
    <property type="interactions" value="40"/>
</dbReference>
<dbReference type="PANTHER" id="PTHR43313:SF50">
    <property type="entry name" value="GH26015P"/>
    <property type="match status" value="1"/>
</dbReference>
<dbReference type="Proteomes" id="UP000007110">
    <property type="component" value="Unassembled WGS sequence"/>
</dbReference>
<name>A0A7M7RDM4_STRPU</name>
<dbReference type="RefSeq" id="XP_782726.5">
    <property type="nucleotide sequence ID" value="XM_777633.5"/>
</dbReference>
<keyword evidence="3" id="KW-1185">Reference proteome</keyword>
<protein>
    <submittedName>
        <fullName evidence="2">Uncharacterized protein</fullName>
    </submittedName>
</protein>
<dbReference type="Gene3D" id="3.40.50.720">
    <property type="entry name" value="NAD(P)-binding Rossmann-like Domain"/>
    <property type="match status" value="1"/>
</dbReference>
<dbReference type="KEGG" id="spu:577402"/>
<proteinExistence type="inferred from homology"/>
<dbReference type="OrthoDB" id="5296at2759"/>
<dbReference type="Pfam" id="PF00106">
    <property type="entry name" value="adh_short"/>
    <property type="match status" value="1"/>
</dbReference>
<dbReference type="GO" id="GO:0016491">
    <property type="term" value="F:oxidoreductase activity"/>
    <property type="evidence" value="ECO:0000318"/>
    <property type="project" value="GO_Central"/>
</dbReference>
<sequence length="293" mass="33308">MRKPYIKDITKDKYVFITGCDTGFGKELTKQLDTKGVHVIAACLTDKGRIDLEQTTSDRVTTLLLDVTKHESIIDVYERVKNIIPHQKALWGVVNNAGIAGTPGYPEWSRRDNYEKIMAVNLFGAVDVTLTFLPLLKKSSGRLVNVTSCAGRLAVVSGGYSESKYALEAFSDVIRRQRKVFGYQYHVSIIEPGFFATNITSEDFIAQTVEGAWKRLTDEEKEEFPETLMHKTIEKNHKRMNFLASQDITLVTHAMEHALFARWPQTRYSVGWDAKLLWIPLSYMPVWIVDALL</sequence>
<organism evidence="2 3">
    <name type="scientific">Strongylocentrotus purpuratus</name>
    <name type="common">Purple sea urchin</name>
    <dbReference type="NCBI Taxonomy" id="7668"/>
    <lineage>
        <taxon>Eukaryota</taxon>
        <taxon>Metazoa</taxon>
        <taxon>Echinodermata</taxon>
        <taxon>Eleutherozoa</taxon>
        <taxon>Echinozoa</taxon>
        <taxon>Echinoidea</taxon>
        <taxon>Euechinoidea</taxon>
        <taxon>Echinacea</taxon>
        <taxon>Camarodonta</taxon>
        <taxon>Echinidea</taxon>
        <taxon>Strongylocentrotidae</taxon>
        <taxon>Strongylocentrotus</taxon>
    </lineage>
</organism>
<dbReference type="GeneID" id="577402"/>
<dbReference type="InParanoid" id="A0A7M7RDM4"/>
<evidence type="ECO:0000256" key="1">
    <source>
        <dbReference type="RuleBase" id="RU000363"/>
    </source>
</evidence>
<dbReference type="InterPro" id="IPR002347">
    <property type="entry name" value="SDR_fam"/>
</dbReference>
<evidence type="ECO:0000313" key="3">
    <source>
        <dbReference type="Proteomes" id="UP000007110"/>
    </source>
</evidence>
<reference evidence="2" key="2">
    <citation type="submission" date="2021-01" db="UniProtKB">
        <authorList>
            <consortium name="EnsemblMetazoa"/>
        </authorList>
    </citation>
    <scope>IDENTIFICATION</scope>
</reference>
<comment type="similarity">
    <text evidence="1">Belongs to the short-chain dehydrogenases/reductases (SDR) family.</text>
</comment>
<dbReference type="PRINTS" id="PR00080">
    <property type="entry name" value="SDRFAMILY"/>
</dbReference>
<dbReference type="EnsemblMetazoa" id="XM_777633">
    <property type="protein sequence ID" value="XP_782726"/>
    <property type="gene ID" value="LOC577402"/>
</dbReference>